<keyword evidence="1" id="KW-0472">Membrane</keyword>
<protein>
    <submittedName>
        <fullName evidence="2">Uncharacterized protein</fullName>
    </submittedName>
</protein>
<dbReference type="STRING" id="661478.OP10G_3126"/>
<evidence type="ECO:0000313" key="3">
    <source>
        <dbReference type="Proteomes" id="UP000027982"/>
    </source>
</evidence>
<dbReference type="HOGENOM" id="CLU_1641274_0_0_0"/>
<evidence type="ECO:0000313" key="2">
    <source>
        <dbReference type="EMBL" id="AIE86494.1"/>
    </source>
</evidence>
<evidence type="ECO:0000256" key="1">
    <source>
        <dbReference type="SAM" id="Phobius"/>
    </source>
</evidence>
<keyword evidence="3" id="KW-1185">Reference proteome</keyword>
<dbReference type="RefSeq" id="WP_025229545.1">
    <property type="nucleotide sequence ID" value="NZ_CP007139.1"/>
</dbReference>
<dbReference type="eggNOG" id="ENOG5033Z9D">
    <property type="taxonomic scope" value="Bacteria"/>
</dbReference>
<gene>
    <name evidence="2" type="ORF">OP10G_3126</name>
</gene>
<dbReference type="Proteomes" id="UP000027982">
    <property type="component" value="Chromosome"/>
</dbReference>
<feature type="transmembrane region" description="Helical" evidence="1">
    <location>
        <begin position="88"/>
        <end position="108"/>
    </location>
</feature>
<keyword evidence="1" id="KW-1133">Transmembrane helix</keyword>
<dbReference type="KEGG" id="fgi:OP10G_3126"/>
<accession>A0A068NXW6</accession>
<sequence>MPESYQSYLHVPSAIISDGIIPIPIWAVTQMSLTETYHLPPIGSTAVKAIVSVHDDTISLTGTLLGPERFAWKLALETIAESSKRGSALAAMTGGAVGGLILITAMTIRTDMQVQSLTFTASSGKRDALDISINLAYMPKPSLLGKLLDVAAVGVGALSDFGK</sequence>
<keyword evidence="1" id="KW-0812">Transmembrane</keyword>
<name>A0A068NXW6_FIMGI</name>
<organism evidence="2 3">
    <name type="scientific">Fimbriimonas ginsengisoli Gsoil 348</name>
    <dbReference type="NCBI Taxonomy" id="661478"/>
    <lineage>
        <taxon>Bacteria</taxon>
        <taxon>Bacillati</taxon>
        <taxon>Armatimonadota</taxon>
        <taxon>Fimbriimonadia</taxon>
        <taxon>Fimbriimonadales</taxon>
        <taxon>Fimbriimonadaceae</taxon>
        <taxon>Fimbriimonas</taxon>
    </lineage>
</organism>
<dbReference type="EMBL" id="CP007139">
    <property type="protein sequence ID" value="AIE86494.1"/>
    <property type="molecule type" value="Genomic_DNA"/>
</dbReference>
<reference evidence="2 3" key="1">
    <citation type="journal article" date="2014" name="PLoS ONE">
        <title>The first complete genome sequence of the class fimbriimonadia in the phylum armatimonadetes.</title>
        <authorList>
            <person name="Hu Z.Y."/>
            <person name="Wang Y.Z."/>
            <person name="Im W.T."/>
            <person name="Wang S.Y."/>
            <person name="Zhao G.P."/>
            <person name="Zheng H.J."/>
            <person name="Quan Z.X."/>
        </authorList>
    </citation>
    <scope>NUCLEOTIDE SEQUENCE [LARGE SCALE GENOMIC DNA]</scope>
    <source>
        <strain evidence="2">Gsoil 348</strain>
    </source>
</reference>
<dbReference type="OrthoDB" id="3362595at2"/>
<dbReference type="AlphaFoldDB" id="A0A068NXW6"/>
<proteinExistence type="predicted"/>